<dbReference type="SUPFAM" id="SSF48576">
    <property type="entry name" value="Terpenoid synthases"/>
    <property type="match status" value="1"/>
</dbReference>
<gene>
    <name evidence="1" type="ORF">MU848_07410</name>
</gene>
<organism evidence="1 2">
    <name type="scientific">Sphingobium agri</name>
    <dbReference type="NCBI Taxonomy" id="2933566"/>
    <lineage>
        <taxon>Bacteria</taxon>
        <taxon>Pseudomonadati</taxon>
        <taxon>Pseudomonadota</taxon>
        <taxon>Alphaproteobacteria</taxon>
        <taxon>Sphingomonadales</taxon>
        <taxon>Sphingomonadaceae</taxon>
        <taxon>Sphingobium</taxon>
    </lineage>
</organism>
<dbReference type="Proteomes" id="UP001203512">
    <property type="component" value="Unassembled WGS sequence"/>
</dbReference>
<dbReference type="EMBL" id="JALKHS010000006">
    <property type="protein sequence ID" value="MCK0531408.1"/>
    <property type="molecule type" value="Genomic_DNA"/>
</dbReference>
<comment type="caution">
    <text evidence="1">The sequence shown here is derived from an EMBL/GenBank/DDBJ whole genome shotgun (WGS) entry which is preliminary data.</text>
</comment>
<dbReference type="InterPro" id="IPR008949">
    <property type="entry name" value="Isoprenoid_synthase_dom_sf"/>
</dbReference>
<protein>
    <recommendedName>
        <fullName evidence="3">Phytoene synthase</fullName>
    </recommendedName>
</protein>
<keyword evidence="2" id="KW-1185">Reference proteome</keyword>
<name>A0ABT0DWD6_9SPHN</name>
<evidence type="ECO:0008006" key="3">
    <source>
        <dbReference type="Google" id="ProtNLM"/>
    </source>
</evidence>
<accession>A0ABT0DWD6</accession>
<evidence type="ECO:0000313" key="1">
    <source>
        <dbReference type="EMBL" id="MCK0531408.1"/>
    </source>
</evidence>
<sequence length="214" mass="23710">MIELSPLSTLLATQAGGELARHKLLWAFDTRLAQIARTTREPLIGQMRLAWWHEAISDPHATKGQGEPILDALRSSDAVGSPGLLDMLDGWEVLIVEQALDRQSLGDYATGRGGGLFHALAGDAEVPNWLIDAGAVWALWDLAGHVTDPGLATQTLILGKERLLPTSPRWPRLWRPMRLAYSLARSDIVQGRPSPKGLTLRLYMRLIWLMLTER</sequence>
<proteinExistence type="predicted"/>
<reference evidence="1 2" key="1">
    <citation type="submission" date="2022-04" db="EMBL/GenBank/DDBJ databases">
        <authorList>
            <person name="Huq M.A."/>
        </authorList>
    </citation>
    <scope>NUCLEOTIDE SEQUENCE [LARGE SCALE GENOMIC DNA]</scope>
    <source>
        <strain evidence="1 2">MAH-33</strain>
    </source>
</reference>
<evidence type="ECO:0000313" key="2">
    <source>
        <dbReference type="Proteomes" id="UP001203512"/>
    </source>
</evidence>